<dbReference type="Proteomes" id="UP000001635">
    <property type="component" value="Chromosome"/>
</dbReference>
<dbReference type="HOGENOM" id="CLU_3182754_0_0_10"/>
<evidence type="ECO:0000313" key="1">
    <source>
        <dbReference type="EMBL" id="AEL26382.1"/>
    </source>
</evidence>
<proteinExistence type="predicted"/>
<dbReference type="KEGG" id="cmr:Cycma_2643"/>
<protein>
    <submittedName>
        <fullName evidence="1">Uncharacterized protein</fullName>
    </submittedName>
</protein>
<sequence>MLPRGFLGRLRHIRRNWRLFDWNFMAKFIEYTAIIEGHMYFIAENW</sequence>
<accession>G0IXF7</accession>
<reference evidence="2" key="1">
    <citation type="submission" date="2011-07" db="EMBL/GenBank/DDBJ databases">
        <title>The complete genome of Cyclobacterium marinum DSM 745.</title>
        <authorList>
            <person name="Lucas S."/>
            <person name="Han J."/>
            <person name="Lapidus A."/>
            <person name="Bruce D."/>
            <person name="Goodwin L."/>
            <person name="Pitluck S."/>
            <person name="Peters L."/>
            <person name="Kyrpides N."/>
            <person name="Mavromatis K."/>
            <person name="Ivanova N."/>
            <person name="Ovchinnikova G."/>
            <person name="Chertkov O."/>
            <person name="Detter J.C."/>
            <person name="Tapia R."/>
            <person name="Han C."/>
            <person name="Land M."/>
            <person name="Hauser L."/>
            <person name="Markowitz V."/>
            <person name="Cheng J.-F."/>
            <person name="Hugenholtz P."/>
            <person name="Woyke T."/>
            <person name="Wu D."/>
            <person name="Tindall B."/>
            <person name="Schuetze A."/>
            <person name="Brambilla E."/>
            <person name="Klenk H.-P."/>
            <person name="Eisen J.A."/>
        </authorList>
    </citation>
    <scope>NUCLEOTIDE SEQUENCE [LARGE SCALE GENOMIC DNA]</scope>
    <source>
        <strain evidence="2">ATCC 25205 / DSM 745 / LMG 13164 / NCIMB 1802</strain>
    </source>
</reference>
<name>G0IXF7_CYCMS</name>
<organism evidence="1 2">
    <name type="scientific">Cyclobacterium marinum (strain ATCC 25205 / DSM 745 / LMG 13164 / NCIMB 1802)</name>
    <name type="common">Flectobacillus marinus</name>
    <dbReference type="NCBI Taxonomy" id="880070"/>
    <lineage>
        <taxon>Bacteria</taxon>
        <taxon>Pseudomonadati</taxon>
        <taxon>Bacteroidota</taxon>
        <taxon>Cytophagia</taxon>
        <taxon>Cytophagales</taxon>
        <taxon>Cyclobacteriaceae</taxon>
        <taxon>Cyclobacterium</taxon>
    </lineage>
</organism>
<dbReference type="AlphaFoldDB" id="G0IXF7"/>
<keyword evidence="2" id="KW-1185">Reference proteome</keyword>
<dbReference type="EMBL" id="CP002955">
    <property type="protein sequence ID" value="AEL26382.1"/>
    <property type="molecule type" value="Genomic_DNA"/>
</dbReference>
<gene>
    <name evidence="1" type="ordered locus">Cycma_2643</name>
</gene>
<evidence type="ECO:0000313" key="2">
    <source>
        <dbReference type="Proteomes" id="UP000001635"/>
    </source>
</evidence>